<dbReference type="AlphaFoldDB" id="Q2W8N2"/>
<organism evidence="1 2">
    <name type="scientific">Paramagnetospirillum magneticum (strain ATCC 700264 / AMB-1)</name>
    <name type="common">Magnetospirillum magneticum</name>
    <dbReference type="NCBI Taxonomy" id="342108"/>
    <lineage>
        <taxon>Bacteria</taxon>
        <taxon>Pseudomonadati</taxon>
        <taxon>Pseudomonadota</taxon>
        <taxon>Alphaproteobacteria</taxon>
        <taxon>Rhodospirillales</taxon>
        <taxon>Magnetospirillaceae</taxon>
        <taxon>Paramagnetospirillum</taxon>
    </lineage>
</organism>
<evidence type="ECO:0000313" key="2">
    <source>
        <dbReference type="Proteomes" id="UP000007058"/>
    </source>
</evidence>
<proteinExistence type="predicted"/>
<evidence type="ECO:0000313" key="1">
    <source>
        <dbReference type="EMBL" id="BAE49793.1"/>
    </source>
</evidence>
<name>Q2W8N2_PARM1</name>
<dbReference type="EMBL" id="AP007255">
    <property type="protein sequence ID" value="BAE49793.1"/>
    <property type="molecule type" value="Genomic_DNA"/>
</dbReference>
<dbReference type="HOGENOM" id="CLU_2807328_0_0_5"/>
<dbReference type="Proteomes" id="UP000007058">
    <property type="component" value="Chromosome"/>
</dbReference>
<gene>
    <name evidence="1" type="ordered locus">amb0989</name>
</gene>
<reference evidence="1 2" key="1">
    <citation type="journal article" date="2005" name="DNA Res.">
        <title>Complete genome sequence of the facultative anaerobic magnetotactic bacterium Magnetospirillum sp. strain AMB-1.</title>
        <authorList>
            <person name="Matsunaga T."/>
            <person name="Okamura Y."/>
            <person name="Fukuda Y."/>
            <person name="Wahyudi A.T."/>
            <person name="Murase Y."/>
            <person name="Takeyama H."/>
        </authorList>
    </citation>
    <scope>NUCLEOTIDE SEQUENCE [LARGE SCALE GENOMIC DNA]</scope>
    <source>
        <strain evidence="2">ATCC 700264 / AMB-1</strain>
    </source>
</reference>
<sequence length="67" mass="7948">MGLLHYGQRQSCFRFGWRLKTKGSKQCVWQFKRHEPACKQILVSAIGSHLMVEYMWLLTPKLPQTRI</sequence>
<accession>Q2W8N2</accession>
<dbReference type="KEGG" id="mag:amb0989"/>
<keyword evidence="2" id="KW-1185">Reference proteome</keyword>
<protein>
    <submittedName>
        <fullName evidence="1">Uncharacterized protein</fullName>
    </submittedName>
</protein>